<dbReference type="RefSeq" id="WP_344512732.1">
    <property type="nucleotide sequence ID" value="NZ_BAAAQD010000034.1"/>
</dbReference>
<dbReference type="PANTHER" id="PTHR36436">
    <property type="entry name" value="SLL5081 PROTEIN"/>
    <property type="match status" value="1"/>
</dbReference>
<gene>
    <name evidence="1" type="ORF">GCM10009827_102520</name>
</gene>
<dbReference type="InterPro" id="IPR015315">
    <property type="entry name" value="DUF1963"/>
</dbReference>
<dbReference type="Pfam" id="PF09234">
    <property type="entry name" value="DUF1963"/>
    <property type="match status" value="1"/>
</dbReference>
<dbReference type="SUPFAM" id="SSF103032">
    <property type="entry name" value="Hypothetical protein YwqG"/>
    <property type="match status" value="1"/>
</dbReference>
<dbReference type="Proteomes" id="UP001501470">
    <property type="component" value="Unassembled WGS sequence"/>
</dbReference>
<dbReference type="InterPro" id="IPR035948">
    <property type="entry name" value="YwqG-like_sf"/>
</dbReference>
<dbReference type="Gene3D" id="2.30.320.10">
    <property type="entry name" value="YwqG-like"/>
    <property type="match status" value="1"/>
</dbReference>
<dbReference type="PANTHER" id="PTHR36436:SF6">
    <property type="entry name" value="SLL5081 PROTEIN"/>
    <property type="match status" value="1"/>
</dbReference>
<reference evidence="2" key="1">
    <citation type="journal article" date="2019" name="Int. J. Syst. Evol. Microbiol.">
        <title>The Global Catalogue of Microorganisms (GCM) 10K type strain sequencing project: providing services to taxonomists for standard genome sequencing and annotation.</title>
        <authorList>
            <consortium name="The Broad Institute Genomics Platform"/>
            <consortium name="The Broad Institute Genome Sequencing Center for Infectious Disease"/>
            <person name="Wu L."/>
            <person name="Ma J."/>
        </authorList>
    </citation>
    <scope>NUCLEOTIDE SEQUENCE [LARGE SCALE GENOMIC DNA]</scope>
    <source>
        <strain evidence="2">JCM 15933</strain>
    </source>
</reference>
<evidence type="ECO:0000313" key="1">
    <source>
        <dbReference type="EMBL" id="GAA1564430.1"/>
    </source>
</evidence>
<name>A0ABP4NTJ8_9ACTN</name>
<protein>
    <recommendedName>
        <fullName evidence="3">DUF1963 domain-containing protein</fullName>
    </recommendedName>
</protein>
<accession>A0ABP4NTJ8</accession>
<evidence type="ECO:0008006" key="3">
    <source>
        <dbReference type="Google" id="ProtNLM"/>
    </source>
</evidence>
<sequence>MTEVRDGVDGGDDEALWAAVMAHALPSVRLTHSPACGSACGPADGSACGSACGEGLRGTRLGGVALGDERFVWPRTDGGRALSLIVQLDCDEVNEALGLDALPAGMLLAFFYDAVEMGGWENDPSDPQWWRVVMVDAGSAVPVAAPEGAATFPAVACAGRRVLTIPDESEAVVQPLWERQPAGMDALYGRAEAPMHRVLGWPEFIQDPARPDDGDWVLLLQVDSDNVTGWMWGDVGRLYYWIRRQDLVAGEFGRVRGVVQCH</sequence>
<evidence type="ECO:0000313" key="2">
    <source>
        <dbReference type="Proteomes" id="UP001501470"/>
    </source>
</evidence>
<comment type="caution">
    <text evidence="1">The sequence shown here is derived from an EMBL/GenBank/DDBJ whole genome shotgun (WGS) entry which is preliminary data.</text>
</comment>
<dbReference type="EMBL" id="BAAAQD010000034">
    <property type="protein sequence ID" value="GAA1564430.1"/>
    <property type="molecule type" value="Genomic_DNA"/>
</dbReference>
<organism evidence="1 2">
    <name type="scientific">Dactylosporangium maewongense</name>
    <dbReference type="NCBI Taxonomy" id="634393"/>
    <lineage>
        <taxon>Bacteria</taxon>
        <taxon>Bacillati</taxon>
        <taxon>Actinomycetota</taxon>
        <taxon>Actinomycetes</taxon>
        <taxon>Micromonosporales</taxon>
        <taxon>Micromonosporaceae</taxon>
        <taxon>Dactylosporangium</taxon>
    </lineage>
</organism>
<keyword evidence="2" id="KW-1185">Reference proteome</keyword>
<proteinExistence type="predicted"/>